<evidence type="ECO:0000256" key="4">
    <source>
        <dbReference type="ARBA" id="ARBA00023125"/>
    </source>
</evidence>
<dbReference type="InterPro" id="IPR036388">
    <property type="entry name" value="WH-like_DNA-bd_sf"/>
</dbReference>
<reference evidence="10" key="1">
    <citation type="journal article" date="2021" name="Antonie Van Leeuwenhoek">
        <title>Draft genome and description of Waterburya agarophytonicola gen. nov. sp. nov. (Pleurocapsales, Cyanobacteria): a seaweed symbiont.</title>
        <authorList>
            <person name="Bonthond G."/>
            <person name="Shalygin S."/>
            <person name="Bayer T."/>
            <person name="Weinberger F."/>
        </authorList>
    </citation>
    <scope>NUCLEOTIDE SEQUENCE</scope>
    <source>
        <strain evidence="10">KI4</strain>
    </source>
</reference>
<dbReference type="SUPFAM" id="SSF88946">
    <property type="entry name" value="Sigma2 domain of RNA polymerase sigma factors"/>
    <property type="match status" value="1"/>
</dbReference>
<dbReference type="InterPro" id="IPR013324">
    <property type="entry name" value="RNA_pol_sigma_r3/r4-like"/>
</dbReference>
<dbReference type="Pfam" id="PF00140">
    <property type="entry name" value="Sigma70_r1_2"/>
    <property type="match status" value="1"/>
</dbReference>
<dbReference type="NCBIfam" id="TIGR02937">
    <property type="entry name" value="sigma70-ECF"/>
    <property type="match status" value="1"/>
</dbReference>
<dbReference type="PANTHER" id="PTHR30603">
    <property type="entry name" value="RNA POLYMERASE SIGMA FACTOR RPO"/>
    <property type="match status" value="1"/>
</dbReference>
<dbReference type="InterPro" id="IPR007630">
    <property type="entry name" value="RNA_pol_sigma70_r4"/>
</dbReference>
<dbReference type="GO" id="GO:0006352">
    <property type="term" value="P:DNA-templated transcription initiation"/>
    <property type="evidence" value="ECO:0007669"/>
    <property type="project" value="InterPro"/>
</dbReference>
<dbReference type="Gene3D" id="1.10.601.10">
    <property type="entry name" value="RNA Polymerase Primary Sigma Factor"/>
    <property type="match status" value="2"/>
</dbReference>
<dbReference type="InterPro" id="IPR009042">
    <property type="entry name" value="RNA_pol_sigma70_r1_2"/>
</dbReference>
<dbReference type="RefSeq" id="WP_229638784.1">
    <property type="nucleotide sequence ID" value="NZ_JADWDC010000003.1"/>
</dbReference>
<dbReference type="Pfam" id="PF04539">
    <property type="entry name" value="Sigma70_r3"/>
    <property type="match status" value="1"/>
</dbReference>
<feature type="domain" description="RNA polymerase sigma-70 region 1.2" evidence="6">
    <location>
        <begin position="8"/>
        <end position="38"/>
    </location>
</feature>
<evidence type="ECO:0000256" key="5">
    <source>
        <dbReference type="ARBA" id="ARBA00023163"/>
    </source>
</evidence>
<comment type="similarity">
    <text evidence="1">Belongs to the sigma-70 factor family.</text>
</comment>
<evidence type="ECO:0000259" key="7">
    <source>
        <dbReference type="Pfam" id="PF04539"/>
    </source>
</evidence>
<proteinExistence type="inferred from homology"/>
<feature type="domain" description="RNA polymerase sigma-70 region 4" evidence="9">
    <location>
        <begin position="232"/>
        <end position="285"/>
    </location>
</feature>
<keyword evidence="11" id="KW-1185">Reference proteome</keyword>
<dbReference type="Pfam" id="PF04545">
    <property type="entry name" value="Sigma70_r4"/>
    <property type="match status" value="1"/>
</dbReference>
<dbReference type="Pfam" id="PF04542">
    <property type="entry name" value="Sigma70_r2"/>
    <property type="match status" value="1"/>
</dbReference>
<dbReference type="GO" id="GO:0016987">
    <property type="term" value="F:sigma factor activity"/>
    <property type="evidence" value="ECO:0007669"/>
    <property type="project" value="UniProtKB-KW"/>
</dbReference>
<evidence type="ECO:0000313" key="11">
    <source>
        <dbReference type="Proteomes" id="UP000729733"/>
    </source>
</evidence>
<dbReference type="SUPFAM" id="SSF88659">
    <property type="entry name" value="Sigma3 and sigma4 domains of RNA polymerase sigma factors"/>
    <property type="match status" value="2"/>
</dbReference>
<keyword evidence="2" id="KW-0805">Transcription regulation</keyword>
<feature type="domain" description="RNA polymerase sigma-70 region 2" evidence="8">
    <location>
        <begin position="65"/>
        <end position="134"/>
    </location>
</feature>
<gene>
    <name evidence="10" type="ORF">I4641_02170</name>
</gene>
<sequence length="295" mass="33461">MANNSNNSVRDYLKEIGRTPLLKAEEEVELANQIQAMLPLLDRENLTPEEKQIIHLGQRAKQKVVQANLRLVVSIAKKYQNRGLSMLDLIQEGSIGLMRASEKFDASKGYKFSTYSYWWIRQAMTRAIANHARTIRLPIHITQDLNKIKKTTRQLSQKLGRKPSDLEIVAELDMDLKKLRSLAQSARITRPKSLNTTIDENQTELGQILPDDSASPSDFVASQEIRAQIQSLLHTLSPKQRDVITLRYGLKDGRTMTYEQIGDVCGISRERVRQIKNKAMKLLKKRAIGLSSLAG</sequence>
<evidence type="ECO:0000256" key="2">
    <source>
        <dbReference type="ARBA" id="ARBA00023015"/>
    </source>
</evidence>
<accession>A0A964BPI4</accession>
<evidence type="ECO:0000259" key="6">
    <source>
        <dbReference type="Pfam" id="PF00140"/>
    </source>
</evidence>
<dbReference type="FunFam" id="1.10.601.10:FF:000001">
    <property type="entry name" value="RNA polymerase sigma factor SigA"/>
    <property type="match status" value="1"/>
</dbReference>
<name>A0A964BPI4_9CYAN</name>
<evidence type="ECO:0000256" key="3">
    <source>
        <dbReference type="ARBA" id="ARBA00023082"/>
    </source>
</evidence>
<dbReference type="CDD" id="cd06171">
    <property type="entry name" value="Sigma70_r4"/>
    <property type="match status" value="1"/>
</dbReference>
<comment type="caution">
    <text evidence="10">The sequence shown here is derived from an EMBL/GenBank/DDBJ whole genome shotgun (WGS) entry which is preliminary data.</text>
</comment>
<dbReference type="Gene3D" id="1.10.10.10">
    <property type="entry name" value="Winged helix-like DNA-binding domain superfamily/Winged helix DNA-binding domain"/>
    <property type="match status" value="2"/>
</dbReference>
<dbReference type="AlphaFoldDB" id="A0A964BPI4"/>
<protein>
    <submittedName>
        <fullName evidence="10">Sigma-70 family RNA polymerase sigma factor</fullName>
    </submittedName>
</protein>
<evidence type="ECO:0000259" key="9">
    <source>
        <dbReference type="Pfam" id="PF04545"/>
    </source>
</evidence>
<evidence type="ECO:0000259" key="8">
    <source>
        <dbReference type="Pfam" id="PF04542"/>
    </source>
</evidence>
<evidence type="ECO:0000313" key="10">
    <source>
        <dbReference type="EMBL" id="MCC0175786.1"/>
    </source>
</evidence>
<dbReference type="PIRSF" id="PIRSF000770">
    <property type="entry name" value="RNA_pol_sigma-SigE/K"/>
    <property type="match status" value="1"/>
</dbReference>
<organism evidence="10 11">
    <name type="scientific">Waterburya agarophytonicola KI4</name>
    <dbReference type="NCBI Taxonomy" id="2874699"/>
    <lineage>
        <taxon>Bacteria</taxon>
        <taxon>Bacillati</taxon>
        <taxon>Cyanobacteriota</taxon>
        <taxon>Cyanophyceae</taxon>
        <taxon>Pleurocapsales</taxon>
        <taxon>Hyellaceae</taxon>
        <taxon>Waterburya</taxon>
        <taxon>Waterburya agarophytonicola</taxon>
    </lineage>
</organism>
<keyword evidence="3" id="KW-0731">Sigma factor</keyword>
<evidence type="ECO:0000256" key="1">
    <source>
        <dbReference type="ARBA" id="ARBA00007788"/>
    </source>
</evidence>
<dbReference type="InterPro" id="IPR050239">
    <property type="entry name" value="Sigma-70_RNA_pol_init_factors"/>
</dbReference>
<dbReference type="InterPro" id="IPR000943">
    <property type="entry name" value="RNA_pol_sigma70"/>
</dbReference>
<keyword evidence="4" id="KW-0238">DNA-binding</keyword>
<dbReference type="GO" id="GO:0003677">
    <property type="term" value="F:DNA binding"/>
    <property type="evidence" value="ECO:0007669"/>
    <property type="project" value="UniProtKB-KW"/>
</dbReference>
<feature type="domain" description="RNA polymerase sigma-70 region 3" evidence="7">
    <location>
        <begin position="145"/>
        <end position="218"/>
    </location>
</feature>
<dbReference type="InterPro" id="IPR013325">
    <property type="entry name" value="RNA_pol_sigma_r2"/>
</dbReference>
<dbReference type="EMBL" id="JADWDC010000003">
    <property type="protein sequence ID" value="MCC0175786.1"/>
    <property type="molecule type" value="Genomic_DNA"/>
</dbReference>
<dbReference type="PANTHER" id="PTHR30603:SF60">
    <property type="entry name" value="RNA POLYMERASE SIGMA FACTOR RPOD"/>
    <property type="match status" value="1"/>
</dbReference>
<dbReference type="InterPro" id="IPR007624">
    <property type="entry name" value="RNA_pol_sigma70_r3"/>
</dbReference>
<dbReference type="Proteomes" id="UP000729733">
    <property type="component" value="Unassembled WGS sequence"/>
</dbReference>
<dbReference type="PRINTS" id="PR00046">
    <property type="entry name" value="SIGMA70FCT"/>
</dbReference>
<dbReference type="InterPro" id="IPR014284">
    <property type="entry name" value="RNA_pol_sigma-70_dom"/>
</dbReference>
<keyword evidence="5" id="KW-0804">Transcription</keyword>
<dbReference type="InterPro" id="IPR007627">
    <property type="entry name" value="RNA_pol_sigma70_r2"/>
</dbReference>